<dbReference type="EMBL" id="JAHWGL010000074">
    <property type="protein sequence ID" value="MBW3130023.1"/>
    <property type="molecule type" value="Genomic_DNA"/>
</dbReference>
<dbReference type="Proteomes" id="UP000826188">
    <property type="component" value="Unassembled WGS sequence"/>
</dbReference>
<dbReference type="Pfam" id="PF00722">
    <property type="entry name" value="Glyco_hydro_16"/>
    <property type="match status" value="1"/>
</dbReference>
<keyword evidence="2" id="KW-0732">Signal</keyword>
<dbReference type="PANTHER" id="PTHR10963">
    <property type="entry name" value="GLYCOSYL HYDROLASE-RELATED"/>
    <property type="match status" value="1"/>
</dbReference>
<feature type="domain" description="GH16" evidence="3">
    <location>
        <begin position="30"/>
        <end position="301"/>
    </location>
</feature>
<dbReference type="GO" id="GO:0016787">
    <property type="term" value="F:hydrolase activity"/>
    <property type="evidence" value="ECO:0007669"/>
    <property type="project" value="UniProtKB-KW"/>
</dbReference>
<dbReference type="CDD" id="cd08023">
    <property type="entry name" value="GH16_laminarinase_like"/>
    <property type="match status" value="1"/>
</dbReference>
<organism evidence="4 5">
    <name type="scientific">Hymenobacter profundi</name>
    <dbReference type="NCBI Taxonomy" id="1982110"/>
    <lineage>
        <taxon>Bacteria</taxon>
        <taxon>Pseudomonadati</taxon>
        <taxon>Bacteroidota</taxon>
        <taxon>Cytophagia</taxon>
        <taxon>Cytophagales</taxon>
        <taxon>Hymenobacteraceae</taxon>
        <taxon>Hymenobacter</taxon>
    </lineage>
</organism>
<evidence type="ECO:0000256" key="1">
    <source>
        <dbReference type="ARBA" id="ARBA00006865"/>
    </source>
</evidence>
<sequence>MKNHLIPTRSFHFCKAWASALLALSLLACTEEKKPDIPAPTPDPTSTTANAEAKDYAQYTELIWSDEFDGGGAVDQTKWTQETGGNGWGNNELQYYTNSTENSYVSSGNLIIETKKQAMSGRDYTSARLITKGKQSFTFGRIDVRAKLPKGQGIWPAIWMLGSDIDQNNWPACGEIDIMELRGHEPNKVLSTMHYGSNTATHQYKGSETTLASSDFANDFHIFSVVRSRDKIRSYVDGREFYSFTASDVSPYAYPFNNPFFVILNVAVGGNFLGNPTPETINTTSFPQQMLVDYVRFYQYK</sequence>
<accession>A0ABS6X2I1</accession>
<dbReference type="RefSeq" id="WP_219160139.1">
    <property type="nucleotide sequence ID" value="NZ_JAHWGL010000074.1"/>
</dbReference>
<keyword evidence="5" id="KW-1185">Reference proteome</keyword>
<evidence type="ECO:0000259" key="3">
    <source>
        <dbReference type="PROSITE" id="PS51762"/>
    </source>
</evidence>
<comment type="caution">
    <text evidence="4">The sequence shown here is derived from an EMBL/GenBank/DDBJ whole genome shotgun (WGS) entry which is preliminary data.</text>
</comment>
<dbReference type="PANTHER" id="PTHR10963:SF55">
    <property type="entry name" value="GLYCOSIDE HYDROLASE FAMILY 16 PROTEIN"/>
    <property type="match status" value="1"/>
</dbReference>
<name>A0ABS6X2I1_9BACT</name>
<proteinExistence type="inferred from homology"/>
<feature type="signal peptide" evidence="2">
    <location>
        <begin position="1"/>
        <end position="30"/>
    </location>
</feature>
<dbReference type="InterPro" id="IPR000757">
    <property type="entry name" value="Beta-glucanase-like"/>
</dbReference>
<dbReference type="InterPro" id="IPR050546">
    <property type="entry name" value="Glycosyl_Hydrlase_16"/>
</dbReference>
<keyword evidence="4" id="KW-0378">Hydrolase</keyword>
<comment type="similarity">
    <text evidence="1">Belongs to the glycosyl hydrolase 16 family.</text>
</comment>
<dbReference type="PROSITE" id="PS51257">
    <property type="entry name" value="PROKAR_LIPOPROTEIN"/>
    <property type="match status" value="1"/>
</dbReference>
<feature type="chain" id="PRO_5047409207" evidence="2">
    <location>
        <begin position="31"/>
        <end position="301"/>
    </location>
</feature>
<gene>
    <name evidence="4" type="ORF">KYK14_15765</name>
</gene>
<reference evidence="4 5" key="1">
    <citation type="submission" date="2021-07" db="EMBL/GenBank/DDBJ databases">
        <title>Hymenobacter profundi sp. nov., isolated from deep-sea water.</title>
        <authorList>
            <person name="Kim M.K."/>
        </authorList>
    </citation>
    <scope>NUCLEOTIDE SEQUENCE [LARGE SCALE GENOMIC DNA]</scope>
    <source>
        <strain evidence="4 5">M2</strain>
    </source>
</reference>
<protein>
    <submittedName>
        <fullName evidence="4">Glycoside hydrolase family 16 protein</fullName>
    </submittedName>
</protein>
<evidence type="ECO:0000313" key="4">
    <source>
        <dbReference type="EMBL" id="MBW3130023.1"/>
    </source>
</evidence>
<evidence type="ECO:0000313" key="5">
    <source>
        <dbReference type="Proteomes" id="UP000826188"/>
    </source>
</evidence>
<dbReference type="PROSITE" id="PS51762">
    <property type="entry name" value="GH16_2"/>
    <property type="match status" value="1"/>
</dbReference>
<evidence type="ECO:0000256" key="2">
    <source>
        <dbReference type="SAM" id="SignalP"/>
    </source>
</evidence>